<accession>A0A376GVT7</accession>
<dbReference type="AlphaFoldDB" id="A0A376GVT7"/>
<dbReference type="Proteomes" id="UP000254807">
    <property type="component" value="Unassembled WGS sequence"/>
</dbReference>
<proteinExistence type="predicted"/>
<evidence type="ECO:0008006" key="4">
    <source>
        <dbReference type="Google" id="ProtNLM"/>
    </source>
</evidence>
<reference evidence="2 3" key="1">
    <citation type="submission" date="2018-06" db="EMBL/GenBank/DDBJ databases">
        <authorList>
            <consortium name="Pathogen Informatics"/>
            <person name="Doyle S."/>
        </authorList>
    </citation>
    <scope>NUCLEOTIDE SEQUENCE [LARGE SCALE GENOMIC DNA]</scope>
    <source>
        <strain evidence="2 3">NCTC12360</strain>
    </source>
</reference>
<name>A0A376GVT7_ENTGA</name>
<evidence type="ECO:0000313" key="2">
    <source>
        <dbReference type="EMBL" id="STD82083.1"/>
    </source>
</evidence>
<gene>
    <name evidence="2" type="ORF">NCTC12360_00502</name>
    <name evidence="1" type="ORF">P7E30_18615</name>
</gene>
<dbReference type="RefSeq" id="WP_060814680.1">
    <property type="nucleotide sequence ID" value="NZ_JARPZN010000037.1"/>
</dbReference>
<dbReference type="EMBL" id="UFYW01000001">
    <property type="protein sequence ID" value="STD82083.1"/>
    <property type="molecule type" value="Genomic_DNA"/>
</dbReference>
<reference evidence="1" key="2">
    <citation type="submission" date="2023-03" db="EMBL/GenBank/DDBJ databases">
        <authorList>
            <person name="Shen W."/>
            <person name="Cai J."/>
        </authorList>
    </citation>
    <scope>NUCLEOTIDE SEQUENCE</scope>
    <source>
        <strain evidence="1">K69-2</strain>
    </source>
</reference>
<evidence type="ECO:0000313" key="1">
    <source>
        <dbReference type="EMBL" id="MDT2692173.1"/>
    </source>
</evidence>
<evidence type="ECO:0000313" key="3">
    <source>
        <dbReference type="Proteomes" id="UP000254807"/>
    </source>
</evidence>
<dbReference type="Proteomes" id="UP001183682">
    <property type="component" value="Unassembled WGS sequence"/>
</dbReference>
<sequence>MDKEIAISLLEKFKKCLIVSKDQEPIKKVIQELDLTLQDLKVNNYEGITLPIRLSEFTNKVNLAFAFEGLRLSEEQSKSWELLKEAVIKGRQGDRVGLSMLLGIM</sequence>
<organism evidence="2 3">
    <name type="scientific">Enterococcus gallinarum</name>
    <dbReference type="NCBI Taxonomy" id="1353"/>
    <lineage>
        <taxon>Bacteria</taxon>
        <taxon>Bacillati</taxon>
        <taxon>Bacillota</taxon>
        <taxon>Bacilli</taxon>
        <taxon>Lactobacillales</taxon>
        <taxon>Enterococcaceae</taxon>
        <taxon>Enterococcus</taxon>
    </lineage>
</organism>
<protein>
    <recommendedName>
        <fullName evidence="4">Bacteriocin immunity protein</fullName>
    </recommendedName>
</protein>
<keyword evidence="3" id="KW-1185">Reference proteome</keyword>
<dbReference type="EMBL" id="JARPZN010000037">
    <property type="protein sequence ID" value="MDT2692173.1"/>
    <property type="molecule type" value="Genomic_DNA"/>
</dbReference>